<gene>
    <name evidence="2" type="ORF">BBF96_07565</name>
</gene>
<evidence type="ECO:0000313" key="3">
    <source>
        <dbReference type="Proteomes" id="UP000267250"/>
    </source>
</evidence>
<keyword evidence="1" id="KW-0732">Signal</keyword>
<protein>
    <recommendedName>
        <fullName evidence="4">Copper amine oxidase-like N-terminal domain-containing protein</fullName>
    </recommendedName>
</protein>
<feature type="chain" id="PRO_5018674937" description="Copper amine oxidase-like N-terminal domain-containing protein" evidence="1">
    <location>
        <begin position="25"/>
        <end position="448"/>
    </location>
</feature>
<sequence>MRRKSFFALSVLLILLIITCISYAEEQTVTVSVSGMNVPVEMTIKNLKQRIGVNFGANWDSIRVYDSKDKELPYQIDDLDLNGILSGDDELVFVAPKPGEYKIVVSDDPFASKPEYKGNLFVVEKAENGGYEVATSDKKTVFSVRSNGIVDIKGFDGYNKVIAAELGLARTGGFNKSTWWADKNLGPYNEVVSYAFRVKNMEIFSDGPVRLTIVAQMASEMFPGLEQTLYTKIYPNGEVKIDNVFEFRGYADMAKVQSQMTHPLVEEEDTVHILPVFRRMGWADAKQYTPEEYWKERGAVQTVDGTPYIIFPATDKMKPLFWGATYIFASVEKWRANYSPSAGIGIGEINLDIPEIPSDLQKFVEGRTWVYESSEFRTGQFQWIAGEFNAFPGTADLKTRIEDTVVHYIPGDREVFSFYYIPFRAKNEADAIRFLNTRRADLTGIIFK</sequence>
<dbReference type="EMBL" id="CP016379">
    <property type="protein sequence ID" value="AZR73255.1"/>
    <property type="molecule type" value="Genomic_DNA"/>
</dbReference>
<reference evidence="2 3" key="1">
    <citation type="submission" date="2016-07" db="EMBL/GenBank/DDBJ databases">
        <title>Genome and transcriptome analysis of iron-reducing fermentative bacteria Anoxybacter fermentans.</title>
        <authorList>
            <person name="Zeng X."/>
            <person name="Shao Z."/>
        </authorList>
    </citation>
    <scope>NUCLEOTIDE SEQUENCE [LARGE SCALE GENOMIC DNA]</scope>
    <source>
        <strain evidence="2 3">DY22613</strain>
    </source>
</reference>
<proteinExistence type="predicted"/>
<dbReference type="AlphaFoldDB" id="A0A3Q9HQA1"/>
<dbReference type="RefSeq" id="WP_127016583.1">
    <property type="nucleotide sequence ID" value="NZ_CP016379.1"/>
</dbReference>
<dbReference type="KEGG" id="aft:BBF96_07565"/>
<accession>A0A3Q9HQA1</accession>
<evidence type="ECO:0008006" key="4">
    <source>
        <dbReference type="Google" id="ProtNLM"/>
    </source>
</evidence>
<evidence type="ECO:0000313" key="2">
    <source>
        <dbReference type="EMBL" id="AZR73255.1"/>
    </source>
</evidence>
<evidence type="ECO:0000256" key="1">
    <source>
        <dbReference type="SAM" id="SignalP"/>
    </source>
</evidence>
<organism evidence="2 3">
    <name type="scientific">Anoxybacter fermentans</name>
    <dbReference type="NCBI Taxonomy" id="1323375"/>
    <lineage>
        <taxon>Bacteria</taxon>
        <taxon>Bacillati</taxon>
        <taxon>Bacillota</taxon>
        <taxon>Clostridia</taxon>
        <taxon>Halanaerobiales</taxon>
        <taxon>Anoxybacter</taxon>
    </lineage>
</organism>
<feature type="signal peptide" evidence="1">
    <location>
        <begin position="1"/>
        <end position="24"/>
    </location>
</feature>
<dbReference type="Proteomes" id="UP000267250">
    <property type="component" value="Chromosome"/>
</dbReference>
<keyword evidence="3" id="KW-1185">Reference proteome</keyword>
<name>A0A3Q9HQA1_9FIRM</name>